<dbReference type="OrthoDB" id="41528at10239"/>
<dbReference type="Proteomes" id="UP000013923">
    <property type="component" value="Genome"/>
</dbReference>
<gene>
    <name evidence="2" type="ORF">PCMG_00130</name>
    <name evidence="1" type="ORF">PSSM2_127</name>
</gene>
<name>Q58MM7_BPPRM</name>
<dbReference type="EMBL" id="GU071092">
    <property type="protein sequence ID" value="ACY76006.1"/>
    <property type="molecule type" value="Genomic_DNA"/>
</dbReference>
<dbReference type="RefSeq" id="YP_214359.1">
    <property type="nucleotide sequence ID" value="NC_006883.2"/>
</dbReference>
<evidence type="ECO:0000313" key="3">
    <source>
        <dbReference type="Proteomes" id="UP000000991"/>
    </source>
</evidence>
<evidence type="ECO:0000313" key="4">
    <source>
        <dbReference type="Proteomes" id="UP000013923"/>
    </source>
</evidence>
<organismHost>
    <name type="scientific">Prochlorococcus</name>
    <dbReference type="NCBI Taxonomy" id="1218"/>
</organismHost>
<sequence>MSRTLIKGAEAACATATGSASTFSSATVVRLVNTDSNAHLVTLVTEQNGTVVGSFTMPAGSVEFLEKVSTQAIFAANAGVKGAAAGFTD</sequence>
<dbReference type="EMBL" id="AY939844">
    <property type="protein sequence ID" value="AAX44505.1"/>
    <property type="molecule type" value="Genomic_DNA"/>
</dbReference>
<proteinExistence type="predicted"/>
<reference evidence="2 4" key="2">
    <citation type="submission" date="2009-10" db="EMBL/GenBank/DDBJ databases">
        <title>The Genome Sequence of Prochlorococcus phage P-SSM2.</title>
        <authorList>
            <consortium name="The Broad Institute Genome Sequencing Platform"/>
            <person name="Henn M.R."/>
            <person name="Sullivan M.S."/>
            <person name="Osburne M.S."/>
            <person name="Levin J."/>
            <person name="Malboeuf C."/>
            <person name="Casali M."/>
            <person name="Russ C."/>
            <person name="Lennon N."/>
            <person name="Chapman S.B."/>
            <person name="Erlich R."/>
            <person name="Young S.K."/>
            <person name="Koehrsen M."/>
            <person name="Yandava C."/>
            <person name="Zeng Q."/>
            <person name="Alvarado L."/>
            <person name="Anderson S."/>
            <person name="Berlin A."/>
            <person name="Borenstein D."/>
            <person name="Chen Z."/>
            <person name="Engels R."/>
            <person name="Freedman E."/>
            <person name="Gellesch M."/>
            <person name="Goldberg J."/>
            <person name="Green L."/>
            <person name="Griggs A."/>
            <person name="Gujja S."/>
            <person name="Heilman E.R."/>
            <person name="Heiman D."/>
            <person name="Hepburn T."/>
            <person name="Howarth C."/>
            <person name="Jen D."/>
            <person name="Larson L."/>
            <person name="Lewis B."/>
            <person name="Mehta T."/>
            <person name="Park D."/>
            <person name="Pearson M."/>
            <person name="Richards J."/>
            <person name="Rizzolo K."/>
            <person name="Roberts A."/>
            <person name="Ryan E."/>
            <person name="Saif S."/>
            <person name="Shea T."/>
            <person name="Shenoy N."/>
            <person name="Sisk P."/>
            <person name="Stolte C."/>
            <person name="Sykes S."/>
            <person name="Walk T."/>
            <person name="White J."/>
            <person name="Yu Q."/>
            <person name="Coleman M.L."/>
            <person name="Huang K.H."/>
            <person name="Weigele P.R."/>
            <person name="DeFrancesco A.S."/>
            <person name="Kern S.E."/>
            <person name="Thompson L.R."/>
            <person name="Fu R."/>
            <person name="Hombeck B."/>
            <person name="Chisholm S.W."/>
            <person name="Haas B."/>
            <person name="Nusbaum C."/>
            <person name="Birren B."/>
        </authorList>
    </citation>
    <scope>NUCLEOTIDE SEQUENCE [LARGE SCALE GENOMIC DNA]</scope>
    <source>
        <strain evidence="2">P-SSM2</strain>
    </source>
</reference>
<dbReference type="Proteomes" id="UP000000991">
    <property type="component" value="Segment"/>
</dbReference>
<keyword evidence="3" id="KW-1185">Reference proteome</keyword>
<organism evidence="1 3">
    <name type="scientific">Prochlorococcus phage P-SSM2</name>
    <dbReference type="NCBI Taxonomy" id="268746"/>
    <lineage>
        <taxon>Viruses</taxon>
        <taxon>Duplodnaviria</taxon>
        <taxon>Heunggongvirae</taxon>
        <taxon>Uroviricota</taxon>
        <taxon>Caudoviricetes</taxon>
        <taxon>Pantevenvirales</taxon>
        <taxon>Kyanoviridae</taxon>
        <taxon>Salacisavirus</taxon>
        <taxon>Salacisavirus pssm2</taxon>
    </lineage>
</organism>
<dbReference type="KEGG" id="vg:3294175"/>
<evidence type="ECO:0000313" key="2">
    <source>
        <dbReference type="EMBL" id="ACY76006.1"/>
    </source>
</evidence>
<reference evidence="1 3" key="3">
    <citation type="journal article" date="2010" name="Environ. Microbiol.">
        <title>Genomic analysis of oceanic cyanobacterial myoviruses compared with T4-like myoviruses from diverse hosts and environments.</title>
        <authorList>
            <person name="Sullivan M.B."/>
            <person name="Huang K.H."/>
            <person name="Ignacio-Espinoza J.C."/>
            <person name="Berlin A.M."/>
            <person name="Kelly L."/>
            <person name="Weigele P.R."/>
            <person name="DeFrancesco A.S."/>
            <person name="Kern S.E."/>
            <person name="Thompson L.R."/>
            <person name="Young S."/>
            <person name="Yandava C."/>
            <person name="Fu R."/>
            <person name="Krastins B."/>
            <person name="Chase M."/>
            <person name="Sarracino D."/>
            <person name="Osburne M.S."/>
            <person name="Henn M.R."/>
            <person name="Chisholm S.W."/>
        </authorList>
    </citation>
    <scope>NUCLEOTIDE SEQUENCE [LARGE SCALE GENOMIC DNA]</scope>
</reference>
<protein>
    <submittedName>
        <fullName evidence="1">Uncharacterized protein</fullName>
    </submittedName>
</protein>
<reference evidence="1 3" key="1">
    <citation type="journal article" date="2005" name="PLoS Biol.">
        <title>Three Prochlorococcus cyanophage genomes: signature features and ecological interpretations.</title>
        <authorList>
            <person name="Sullivan M.B."/>
            <person name="Coleman M.L."/>
            <person name="Weigele P."/>
            <person name="Rohwer F."/>
            <person name="Chisholm S.W."/>
        </authorList>
    </citation>
    <scope>NUCLEOTIDE SEQUENCE</scope>
</reference>
<evidence type="ECO:0000313" key="1">
    <source>
        <dbReference type="EMBL" id="AAX44505.1"/>
    </source>
</evidence>
<dbReference type="GeneID" id="3294175"/>
<accession>Q58MM7</accession>